<sequence>MKPSILEYIVCPTCRSDFKLLTKSKSKNEIKEGTLICVKCKDKFKITKGIPRFVVDVTKDFVRTEMAFSAKWKNHHENHHAKDWVNWQKNWFLERFDWKSISQFNTFLKSQNFILDAGTGIGNSAKMLSTNKSSTVFALDASDSVDFAYKKYGTSSNIHFIQADIRQLPFRKTFFDYIFSDQVLHHTKNTSTSFKYLTKFLAKSGFISIYVYNKKAPIREYVDDYIRKSTVKMSVRECTEFSKDMAYLGQALSKLKKKITIPRDISLLGVKAGTYDVQRFVYWNFLKCFWDESDNFQRSVGVNFDWYYPKFAYRHTVSEVKKWFRDAKLKITTLKEIESGISVTGRKKS</sequence>
<dbReference type="GO" id="GO:0032259">
    <property type="term" value="P:methylation"/>
    <property type="evidence" value="ECO:0007669"/>
    <property type="project" value="UniProtKB-KW"/>
</dbReference>
<dbReference type="InterPro" id="IPR029063">
    <property type="entry name" value="SAM-dependent_MTases_sf"/>
</dbReference>
<dbReference type="Gene3D" id="3.40.50.150">
    <property type="entry name" value="Vaccinia Virus protein VP39"/>
    <property type="match status" value="1"/>
</dbReference>
<dbReference type="PANTHER" id="PTHR43861">
    <property type="entry name" value="TRANS-ACONITATE 2-METHYLTRANSFERASE-RELATED"/>
    <property type="match status" value="1"/>
</dbReference>
<dbReference type="AlphaFoldDB" id="A0A075H7K4"/>
<organism evidence="2">
    <name type="scientific">uncultured marine thaumarchaeote KM3_48_E01</name>
    <dbReference type="NCBI Taxonomy" id="1456170"/>
    <lineage>
        <taxon>Archaea</taxon>
        <taxon>Nitrososphaerota</taxon>
        <taxon>environmental samples</taxon>
    </lineage>
</organism>
<dbReference type="InterPro" id="IPR013216">
    <property type="entry name" value="Methyltransf_11"/>
</dbReference>
<dbReference type="CDD" id="cd02440">
    <property type="entry name" value="AdoMet_MTases"/>
    <property type="match status" value="1"/>
</dbReference>
<dbReference type="SUPFAM" id="SSF53335">
    <property type="entry name" value="S-adenosyl-L-methionine-dependent methyltransferases"/>
    <property type="match status" value="1"/>
</dbReference>
<keyword evidence="2" id="KW-0489">Methyltransferase</keyword>
<dbReference type="EMBL" id="KF900908">
    <property type="protein sequence ID" value="AIF11070.1"/>
    <property type="molecule type" value="Genomic_DNA"/>
</dbReference>
<dbReference type="Gene3D" id="2.20.25.10">
    <property type="match status" value="1"/>
</dbReference>
<evidence type="ECO:0000259" key="1">
    <source>
        <dbReference type="Pfam" id="PF08241"/>
    </source>
</evidence>
<proteinExistence type="predicted"/>
<protein>
    <submittedName>
        <fullName evidence="2">SAM-dependent methyltransferase</fullName>
    </submittedName>
</protein>
<dbReference type="GO" id="GO:0008757">
    <property type="term" value="F:S-adenosylmethionine-dependent methyltransferase activity"/>
    <property type="evidence" value="ECO:0007669"/>
    <property type="project" value="InterPro"/>
</dbReference>
<dbReference type="SUPFAM" id="SSF158997">
    <property type="entry name" value="Trm112p-like"/>
    <property type="match status" value="1"/>
</dbReference>
<dbReference type="Pfam" id="PF08241">
    <property type="entry name" value="Methyltransf_11"/>
    <property type="match status" value="1"/>
</dbReference>
<evidence type="ECO:0000313" key="2">
    <source>
        <dbReference type="EMBL" id="AIF11070.1"/>
    </source>
</evidence>
<reference evidence="2" key="1">
    <citation type="journal article" date="2014" name="Genome Biol. Evol.">
        <title>Pangenome evidence for extensive interdomain horizontal transfer affecting lineage core and shell genes in uncultured planktonic thaumarchaeota and euryarchaeota.</title>
        <authorList>
            <person name="Deschamps P."/>
            <person name="Zivanovic Y."/>
            <person name="Moreira D."/>
            <person name="Rodriguez-Valera F."/>
            <person name="Lopez-Garcia P."/>
        </authorList>
    </citation>
    <scope>NUCLEOTIDE SEQUENCE</scope>
</reference>
<keyword evidence="2" id="KW-0808">Transferase</keyword>
<accession>A0A075H7K4</accession>
<feature type="domain" description="Methyltransferase type 11" evidence="1">
    <location>
        <begin position="115"/>
        <end position="208"/>
    </location>
</feature>
<dbReference type="PANTHER" id="PTHR43861:SF1">
    <property type="entry name" value="TRANS-ACONITATE 2-METHYLTRANSFERASE"/>
    <property type="match status" value="1"/>
</dbReference>
<name>A0A075H7K4_9ARCH</name>